<evidence type="ECO:0000256" key="1">
    <source>
        <dbReference type="SAM" id="Phobius"/>
    </source>
</evidence>
<gene>
    <name evidence="2" type="ORF">PMH09_16815</name>
</gene>
<feature type="transmembrane region" description="Helical" evidence="1">
    <location>
        <begin position="78"/>
        <end position="98"/>
    </location>
</feature>
<feature type="transmembrane region" description="Helical" evidence="1">
    <location>
        <begin position="133"/>
        <end position="154"/>
    </location>
</feature>
<accession>A0ABT7C1B4</accession>
<evidence type="ECO:0000313" key="3">
    <source>
        <dbReference type="Proteomes" id="UP001232992"/>
    </source>
</evidence>
<sequence>MINKLPWPSLSILAISYISFAASLPPLALTGSAGLEEEAIARSLPEISLWVLAILLALSFAGLLTAPLRQFKRNIVKGFQSDLGLFLALVTLSFFSVLLLSRIYLFYQAFILLCAGALARVDLQTLGFSEWHAFLVLSSTSGMGLALGWVMAYLS</sequence>
<keyword evidence="1" id="KW-0472">Membrane</keyword>
<evidence type="ECO:0008006" key="4">
    <source>
        <dbReference type="Google" id="ProtNLM"/>
    </source>
</evidence>
<keyword evidence="1" id="KW-1133">Transmembrane helix</keyword>
<dbReference type="Proteomes" id="UP001232992">
    <property type="component" value="Unassembled WGS sequence"/>
</dbReference>
<keyword evidence="3" id="KW-1185">Reference proteome</keyword>
<feature type="transmembrane region" description="Helical" evidence="1">
    <location>
        <begin position="12"/>
        <end position="35"/>
    </location>
</feature>
<reference evidence="2 3" key="1">
    <citation type="submission" date="2023-01" db="EMBL/GenBank/DDBJ databases">
        <title>Novel diversity within Roseofilum (Cyanobacteria; Desertifilaceae) from marine benthic mats with descriptions of four novel species.</title>
        <authorList>
            <person name="Wang Y."/>
            <person name="Berthold D.E."/>
            <person name="Hu J."/>
            <person name="Lefler F.W."/>
            <person name="Laughinghouse H.D. IV."/>
        </authorList>
    </citation>
    <scope>NUCLEOTIDE SEQUENCE [LARGE SCALE GENOMIC DNA]</scope>
    <source>
        <strain evidence="2 3">BLCC-M143</strain>
    </source>
</reference>
<organism evidence="2 3">
    <name type="scientific">Roseofilum casamattae BLCC-M143</name>
    <dbReference type="NCBI Taxonomy" id="3022442"/>
    <lineage>
        <taxon>Bacteria</taxon>
        <taxon>Bacillati</taxon>
        <taxon>Cyanobacteriota</taxon>
        <taxon>Cyanophyceae</taxon>
        <taxon>Desertifilales</taxon>
        <taxon>Desertifilaceae</taxon>
        <taxon>Roseofilum</taxon>
        <taxon>Roseofilum casamattae</taxon>
    </lineage>
</organism>
<evidence type="ECO:0000313" key="2">
    <source>
        <dbReference type="EMBL" id="MDJ1184852.1"/>
    </source>
</evidence>
<proteinExistence type="predicted"/>
<keyword evidence="1" id="KW-0812">Transmembrane</keyword>
<feature type="transmembrane region" description="Helical" evidence="1">
    <location>
        <begin position="47"/>
        <end position="66"/>
    </location>
</feature>
<protein>
    <recommendedName>
        <fullName evidence="4">DUF4345 domain-containing protein</fullName>
    </recommendedName>
</protein>
<comment type="caution">
    <text evidence="2">The sequence shown here is derived from an EMBL/GenBank/DDBJ whole genome shotgun (WGS) entry which is preliminary data.</text>
</comment>
<dbReference type="EMBL" id="JAQOSQ010000021">
    <property type="protein sequence ID" value="MDJ1184852.1"/>
    <property type="molecule type" value="Genomic_DNA"/>
</dbReference>
<dbReference type="RefSeq" id="WP_283759509.1">
    <property type="nucleotide sequence ID" value="NZ_JAQOSQ010000021.1"/>
</dbReference>
<name>A0ABT7C1B4_9CYAN</name>